<keyword evidence="7 8" id="KW-0472">Membrane</keyword>
<feature type="transmembrane region" description="Helical" evidence="8">
    <location>
        <begin position="221"/>
        <end position="241"/>
    </location>
</feature>
<comment type="subcellular location">
    <subcellularLocation>
        <location evidence="1">Cell membrane</location>
        <topology evidence="1">Multi-pass membrane protein</topology>
    </subcellularLocation>
</comment>
<dbReference type="PANTHER" id="PTHR36838">
    <property type="entry name" value="AUXIN EFFLUX CARRIER FAMILY PROTEIN"/>
    <property type="match status" value="1"/>
</dbReference>
<evidence type="ECO:0000256" key="6">
    <source>
        <dbReference type="ARBA" id="ARBA00022989"/>
    </source>
</evidence>
<gene>
    <name evidence="9" type="ORF">SAMN05444388_114105</name>
</gene>
<dbReference type="RefSeq" id="WP_073411058.1">
    <property type="nucleotide sequence ID" value="NZ_FQWH01000014.1"/>
</dbReference>
<evidence type="ECO:0000256" key="3">
    <source>
        <dbReference type="ARBA" id="ARBA00022448"/>
    </source>
</evidence>
<feature type="transmembrane region" description="Helical" evidence="8">
    <location>
        <begin position="91"/>
        <end position="113"/>
    </location>
</feature>
<feature type="transmembrane region" description="Helical" evidence="8">
    <location>
        <begin position="31"/>
        <end position="49"/>
    </location>
</feature>
<comment type="similarity">
    <text evidence="2">Belongs to the auxin efflux carrier (TC 2.A.69) family.</text>
</comment>
<sequence>MVNFVMIAFCITAGMIFRYARLIPLDAHKGINTWILYLALPAVSFKYIPKIEWSGEMLFPAISPIIVWAGSWCFVKLYARYRNYGQRSRSTLELASAYSNTSFIGFPLIMAYFGEKDLSIAIICDQVMFVLLSTAGIICAIKGNRTDTEGIKASVLVKRLLAFPPFIGCVSAIVLSRVMDLGIAEPFFEKLAATVGPLALFSVGLQLKFKGWKQQFSQISMAMLYKLMIAPALVLIAALVIGIKGDMARISIFEAAMPTLITSSIIAEQFRLNSRLINLIIGISILAGFITTAFWNIVIELFIF</sequence>
<keyword evidence="3" id="KW-0813">Transport</keyword>
<keyword evidence="4" id="KW-1003">Cell membrane</keyword>
<feature type="transmembrane region" description="Helical" evidence="8">
    <location>
        <begin position="160"/>
        <end position="179"/>
    </location>
</feature>
<dbReference type="EMBL" id="FQWH01000014">
    <property type="protein sequence ID" value="SHH65403.1"/>
    <property type="molecule type" value="Genomic_DNA"/>
</dbReference>
<feature type="transmembrane region" description="Helical" evidence="8">
    <location>
        <begin position="61"/>
        <end position="79"/>
    </location>
</feature>
<dbReference type="GO" id="GO:0055085">
    <property type="term" value="P:transmembrane transport"/>
    <property type="evidence" value="ECO:0007669"/>
    <property type="project" value="InterPro"/>
</dbReference>
<evidence type="ECO:0000256" key="2">
    <source>
        <dbReference type="ARBA" id="ARBA00010145"/>
    </source>
</evidence>
<dbReference type="GO" id="GO:0005886">
    <property type="term" value="C:plasma membrane"/>
    <property type="evidence" value="ECO:0007669"/>
    <property type="project" value="UniProtKB-SubCell"/>
</dbReference>
<accession>A0A1M5URR1</accession>
<evidence type="ECO:0000313" key="9">
    <source>
        <dbReference type="EMBL" id="SHH65403.1"/>
    </source>
</evidence>
<protein>
    <recommendedName>
        <fullName evidence="11">AEC family transporter</fullName>
    </recommendedName>
</protein>
<name>A0A1M5URR1_FLAJO</name>
<keyword evidence="5 8" id="KW-0812">Transmembrane</keyword>
<feature type="transmembrane region" description="Helical" evidence="8">
    <location>
        <begin position="279"/>
        <end position="303"/>
    </location>
</feature>
<reference evidence="9 10" key="1">
    <citation type="submission" date="2016-11" db="EMBL/GenBank/DDBJ databases">
        <authorList>
            <person name="Jaros S."/>
            <person name="Januszkiewicz K."/>
            <person name="Wedrychowicz H."/>
        </authorList>
    </citation>
    <scope>NUCLEOTIDE SEQUENCE [LARGE SCALE GENOMIC DNA]</scope>
    <source>
        <strain evidence="9 10">DSM 6792</strain>
    </source>
</reference>
<evidence type="ECO:0000256" key="5">
    <source>
        <dbReference type="ARBA" id="ARBA00022692"/>
    </source>
</evidence>
<dbReference type="Pfam" id="PF03547">
    <property type="entry name" value="Mem_trans"/>
    <property type="match status" value="1"/>
</dbReference>
<evidence type="ECO:0000313" key="10">
    <source>
        <dbReference type="Proteomes" id="UP000184112"/>
    </source>
</evidence>
<dbReference type="AlphaFoldDB" id="A0A1M5URR1"/>
<evidence type="ECO:0000256" key="8">
    <source>
        <dbReference type="SAM" id="Phobius"/>
    </source>
</evidence>
<feature type="transmembrane region" description="Helical" evidence="8">
    <location>
        <begin position="6"/>
        <end position="24"/>
    </location>
</feature>
<keyword evidence="6 8" id="KW-1133">Transmembrane helix</keyword>
<evidence type="ECO:0000256" key="4">
    <source>
        <dbReference type="ARBA" id="ARBA00022475"/>
    </source>
</evidence>
<proteinExistence type="inferred from homology"/>
<dbReference type="Proteomes" id="UP000184112">
    <property type="component" value="Unassembled WGS sequence"/>
</dbReference>
<dbReference type="InterPro" id="IPR038770">
    <property type="entry name" value="Na+/solute_symporter_sf"/>
</dbReference>
<feature type="transmembrane region" description="Helical" evidence="8">
    <location>
        <begin position="119"/>
        <end position="140"/>
    </location>
</feature>
<evidence type="ECO:0000256" key="1">
    <source>
        <dbReference type="ARBA" id="ARBA00004651"/>
    </source>
</evidence>
<dbReference type="InterPro" id="IPR004776">
    <property type="entry name" value="Mem_transp_PIN-like"/>
</dbReference>
<evidence type="ECO:0000256" key="7">
    <source>
        <dbReference type="ARBA" id="ARBA00023136"/>
    </source>
</evidence>
<dbReference type="PANTHER" id="PTHR36838:SF1">
    <property type="entry name" value="SLR1864 PROTEIN"/>
    <property type="match status" value="1"/>
</dbReference>
<evidence type="ECO:0008006" key="11">
    <source>
        <dbReference type="Google" id="ProtNLM"/>
    </source>
</evidence>
<dbReference type="Gene3D" id="1.20.1530.20">
    <property type="match status" value="1"/>
</dbReference>
<organism evidence="9 10">
    <name type="scientific">Flavobacterium johnsoniae</name>
    <name type="common">Cytophaga johnsonae</name>
    <dbReference type="NCBI Taxonomy" id="986"/>
    <lineage>
        <taxon>Bacteria</taxon>
        <taxon>Pseudomonadati</taxon>
        <taxon>Bacteroidota</taxon>
        <taxon>Flavobacteriia</taxon>
        <taxon>Flavobacteriales</taxon>
        <taxon>Flavobacteriaceae</taxon>
        <taxon>Flavobacterium</taxon>
    </lineage>
</organism>